<dbReference type="InterPro" id="IPR008302">
    <property type="entry name" value="NamZ"/>
</dbReference>
<feature type="domain" description="Peptidoglycan beta-N-acetylmuramidase NamZ N-terminal" evidence="1">
    <location>
        <begin position="22"/>
        <end position="219"/>
    </location>
</feature>
<dbReference type="Pfam" id="PF20732">
    <property type="entry name" value="NamZ_C"/>
    <property type="match status" value="1"/>
</dbReference>
<dbReference type="Gene3D" id="3.90.1150.140">
    <property type="match status" value="1"/>
</dbReference>
<dbReference type="InterPro" id="IPR048502">
    <property type="entry name" value="NamZ_N"/>
</dbReference>
<dbReference type="GO" id="GO:0033922">
    <property type="term" value="F:peptidoglycan beta-N-acetylmuramidase activity"/>
    <property type="evidence" value="ECO:0007669"/>
    <property type="project" value="InterPro"/>
</dbReference>
<dbReference type="PANTHER" id="PTHR42915">
    <property type="entry name" value="HYPOTHETICAL 460 KDA PROTEIN IN FEUA-SIGW INTERGENIC REGION [PRECURSOR]"/>
    <property type="match status" value="1"/>
</dbReference>
<sequence length="373" mass="42418">MILLGIDVLQRNEFADLKNKAVGLVTNYSFVDSNLNWGIDLLFENGVNVKRIFTPEHGLGGVADGAHVSDGLHPKYGIPVVSLYGDKRKPMQEDLEGIDVLVYDIQDVGLRFYTFIYTLAYTMESAAEAGIQYTVLDRPNPLGRGVFGSRIDDELQTFVGGYRLPLQYGLTAGELAKYFKKLVKLDLDLQVVKLEGWNGETYDVTSLLWNVPSPNVPTYESLLGYAGTCFFESTNVSEGRGTFKPFILIGAPWIDGSDFAKILRSEFPDLILRSREFMPFYRKYANANCSGVEFFPRNDDNFFVITMKMMDYLLKYEKFEIMDRSDDLIGIKDSAQKIRARKLDYNQWKESGMEFINFVGDCLLYPGKLNYRD</sequence>
<dbReference type="EMBL" id="DSBT01000326">
    <property type="protein sequence ID" value="HDP78612.1"/>
    <property type="molecule type" value="Genomic_DNA"/>
</dbReference>
<organism evidence="3">
    <name type="scientific">Mesotoga infera</name>
    <dbReference type="NCBI Taxonomy" id="1236046"/>
    <lineage>
        <taxon>Bacteria</taxon>
        <taxon>Thermotogati</taxon>
        <taxon>Thermotogota</taxon>
        <taxon>Thermotogae</taxon>
        <taxon>Kosmotogales</taxon>
        <taxon>Kosmotogaceae</taxon>
        <taxon>Mesotoga</taxon>
    </lineage>
</organism>
<gene>
    <name evidence="3" type="ORF">ENN47_10630</name>
</gene>
<accession>A0A7C1CUX0</accession>
<protein>
    <submittedName>
        <fullName evidence="3">DUF1343 domain-containing protein</fullName>
    </submittedName>
</protein>
<reference evidence="3" key="1">
    <citation type="journal article" date="2020" name="mSystems">
        <title>Genome- and Community-Level Interaction Insights into Carbon Utilization and Element Cycling Functions of Hydrothermarchaeota in Hydrothermal Sediment.</title>
        <authorList>
            <person name="Zhou Z."/>
            <person name="Liu Y."/>
            <person name="Xu W."/>
            <person name="Pan J."/>
            <person name="Luo Z.H."/>
            <person name="Li M."/>
        </authorList>
    </citation>
    <scope>NUCLEOTIDE SEQUENCE [LARGE SCALE GENOMIC DNA]</scope>
    <source>
        <strain evidence="3">SpSt-1179</strain>
    </source>
</reference>
<name>A0A7C1CUX0_9BACT</name>
<evidence type="ECO:0000313" key="3">
    <source>
        <dbReference type="EMBL" id="HDP78612.1"/>
    </source>
</evidence>
<dbReference type="Gene3D" id="3.40.50.12170">
    <property type="entry name" value="Uncharacterised protein PF07075, DUF1343"/>
    <property type="match status" value="1"/>
</dbReference>
<dbReference type="AlphaFoldDB" id="A0A7C1CUX0"/>
<evidence type="ECO:0000259" key="2">
    <source>
        <dbReference type="Pfam" id="PF20732"/>
    </source>
</evidence>
<dbReference type="Proteomes" id="UP000886198">
    <property type="component" value="Unassembled WGS sequence"/>
</dbReference>
<comment type="caution">
    <text evidence="3">The sequence shown here is derived from an EMBL/GenBank/DDBJ whole genome shotgun (WGS) entry which is preliminary data.</text>
</comment>
<dbReference type="PIRSF" id="PIRSF016719">
    <property type="entry name" value="UCP016719"/>
    <property type="match status" value="1"/>
</dbReference>
<dbReference type="InterPro" id="IPR048503">
    <property type="entry name" value="NamZ_C"/>
</dbReference>
<feature type="domain" description="Peptidoglycan beta-N-acetylmuramidase NamZ C-terminal" evidence="2">
    <location>
        <begin position="224"/>
        <end position="365"/>
    </location>
</feature>
<dbReference type="Pfam" id="PF07075">
    <property type="entry name" value="NamZ_N"/>
    <property type="match status" value="1"/>
</dbReference>
<proteinExistence type="predicted"/>
<evidence type="ECO:0000259" key="1">
    <source>
        <dbReference type="Pfam" id="PF07075"/>
    </source>
</evidence>
<dbReference type="PANTHER" id="PTHR42915:SF1">
    <property type="entry name" value="PEPTIDOGLYCAN BETA-N-ACETYLMURAMIDASE NAMZ"/>
    <property type="match status" value="1"/>
</dbReference>